<dbReference type="WBParaSite" id="RSKR_0001077000.1">
    <property type="protein sequence ID" value="RSKR_0001077000.1"/>
    <property type="gene ID" value="RSKR_0001077000"/>
</dbReference>
<dbReference type="Proteomes" id="UP000095286">
    <property type="component" value="Unplaced"/>
</dbReference>
<protein>
    <submittedName>
        <fullName evidence="2">RNAse_Pc domain-containing protein</fullName>
    </submittedName>
</protein>
<name>A0AC35UFH3_9BILA</name>
<proteinExistence type="predicted"/>
<reference evidence="2" key="1">
    <citation type="submission" date="2016-11" db="UniProtKB">
        <authorList>
            <consortium name="WormBaseParasite"/>
        </authorList>
    </citation>
    <scope>IDENTIFICATION</scope>
    <source>
        <strain evidence="2">KR3021</strain>
    </source>
</reference>
<sequence>MFRMDFLCLFLILTFTCLTIEDTIRFLGKNHASSIRLENCIPGDSFVTNYLIYECHFWGPMVKGYRINGCVPSNNAKGLVVHIAAAYKEPLFLYSCTRDENTVIYKATSCAYNMTGLAVGEVKKIGPKRLECKKEGDNLYIKETRVLHHLCKKHNVSECAGIGERRIFPKYGRGVEVAYNSYNRKLIV</sequence>
<evidence type="ECO:0000313" key="2">
    <source>
        <dbReference type="WBParaSite" id="RSKR_0001077000.1"/>
    </source>
</evidence>
<evidence type="ECO:0000313" key="1">
    <source>
        <dbReference type="Proteomes" id="UP000095286"/>
    </source>
</evidence>
<accession>A0AC35UFH3</accession>
<organism evidence="1 2">
    <name type="scientific">Rhabditophanes sp. KR3021</name>
    <dbReference type="NCBI Taxonomy" id="114890"/>
    <lineage>
        <taxon>Eukaryota</taxon>
        <taxon>Metazoa</taxon>
        <taxon>Ecdysozoa</taxon>
        <taxon>Nematoda</taxon>
        <taxon>Chromadorea</taxon>
        <taxon>Rhabditida</taxon>
        <taxon>Tylenchina</taxon>
        <taxon>Panagrolaimomorpha</taxon>
        <taxon>Strongyloidoidea</taxon>
        <taxon>Alloionematidae</taxon>
        <taxon>Rhabditophanes</taxon>
    </lineage>
</organism>